<dbReference type="PANTHER" id="PTHR43630:SF1">
    <property type="entry name" value="POLY-BETA-1,6-N-ACETYL-D-GLUCOSAMINE SYNTHASE"/>
    <property type="match status" value="1"/>
</dbReference>
<evidence type="ECO:0000256" key="2">
    <source>
        <dbReference type="ARBA" id="ARBA00022676"/>
    </source>
</evidence>
<protein>
    <recommendedName>
        <fullName evidence="6">Glycosyltransferase</fullName>
    </recommendedName>
</protein>
<accession>A0A8J3CQ76</accession>
<reference evidence="4" key="2">
    <citation type="submission" date="2020-09" db="EMBL/GenBank/DDBJ databases">
        <authorList>
            <person name="Sun Q."/>
            <person name="Kim S."/>
        </authorList>
    </citation>
    <scope>NUCLEOTIDE SEQUENCE</scope>
    <source>
        <strain evidence="4">KCTC 32513</strain>
    </source>
</reference>
<dbReference type="RefSeq" id="WP_189497439.1">
    <property type="nucleotide sequence ID" value="NZ_BMZH01000006.1"/>
</dbReference>
<sequence>MPTYTVILPLFREAHMVPNLIQSLSQLDYPVDRLDIIFACETNDPDTIRAVQNLAQPPFRVLIVPSTIAGGPPQTKPRALNYALDRSDGRLVTIFDAEDRPHPQQLRQAASAFTAHPDWTALQAPLNYFNTRDSWLAAQFGLEYAGLFQVLLPFYDALDLPFPLGGTSNHMRGLM</sequence>
<dbReference type="PANTHER" id="PTHR43630">
    <property type="entry name" value="POLY-BETA-1,6-N-ACETYL-D-GLUCOSAMINE SYNTHASE"/>
    <property type="match status" value="1"/>
</dbReference>
<dbReference type="GO" id="GO:0016757">
    <property type="term" value="F:glycosyltransferase activity"/>
    <property type="evidence" value="ECO:0007669"/>
    <property type="project" value="UniProtKB-KW"/>
</dbReference>
<comment type="caution">
    <text evidence="4">The sequence shown here is derived from an EMBL/GenBank/DDBJ whole genome shotgun (WGS) entry which is preliminary data.</text>
</comment>
<dbReference type="InterPro" id="IPR029044">
    <property type="entry name" value="Nucleotide-diphossugar_trans"/>
</dbReference>
<dbReference type="Gene3D" id="3.90.550.10">
    <property type="entry name" value="Spore Coat Polysaccharide Biosynthesis Protein SpsA, Chain A"/>
    <property type="match status" value="1"/>
</dbReference>
<evidence type="ECO:0008006" key="6">
    <source>
        <dbReference type="Google" id="ProtNLM"/>
    </source>
</evidence>
<organism evidence="4 5">
    <name type="scientific">Algimonas arctica</name>
    <dbReference type="NCBI Taxonomy" id="1479486"/>
    <lineage>
        <taxon>Bacteria</taxon>
        <taxon>Pseudomonadati</taxon>
        <taxon>Pseudomonadota</taxon>
        <taxon>Alphaproteobacteria</taxon>
        <taxon>Maricaulales</taxon>
        <taxon>Robiginitomaculaceae</taxon>
        <taxon>Algimonas</taxon>
    </lineage>
</organism>
<keyword evidence="5" id="KW-1185">Reference proteome</keyword>
<dbReference type="SUPFAM" id="SSF53448">
    <property type="entry name" value="Nucleotide-diphospho-sugar transferases"/>
    <property type="match status" value="1"/>
</dbReference>
<gene>
    <name evidence="4" type="ORF">GCM10009069_17140</name>
</gene>
<evidence type="ECO:0000256" key="3">
    <source>
        <dbReference type="ARBA" id="ARBA00022679"/>
    </source>
</evidence>
<name>A0A8J3CQ76_9PROT</name>
<evidence type="ECO:0000256" key="1">
    <source>
        <dbReference type="ARBA" id="ARBA00006739"/>
    </source>
</evidence>
<keyword evidence="3" id="KW-0808">Transferase</keyword>
<evidence type="ECO:0000313" key="4">
    <source>
        <dbReference type="EMBL" id="GHA94733.1"/>
    </source>
</evidence>
<keyword evidence="2" id="KW-0328">Glycosyltransferase</keyword>
<proteinExistence type="inferred from homology"/>
<dbReference type="Proteomes" id="UP000634004">
    <property type="component" value="Unassembled WGS sequence"/>
</dbReference>
<reference evidence="4" key="1">
    <citation type="journal article" date="2014" name="Int. J. Syst. Evol. Microbiol.">
        <title>Complete genome sequence of Corynebacterium casei LMG S-19264T (=DSM 44701T), isolated from a smear-ripened cheese.</title>
        <authorList>
            <consortium name="US DOE Joint Genome Institute (JGI-PGF)"/>
            <person name="Walter F."/>
            <person name="Albersmeier A."/>
            <person name="Kalinowski J."/>
            <person name="Ruckert C."/>
        </authorList>
    </citation>
    <scope>NUCLEOTIDE SEQUENCE</scope>
    <source>
        <strain evidence="4">KCTC 32513</strain>
    </source>
</reference>
<dbReference type="AlphaFoldDB" id="A0A8J3CQ76"/>
<evidence type="ECO:0000313" key="5">
    <source>
        <dbReference type="Proteomes" id="UP000634004"/>
    </source>
</evidence>
<comment type="similarity">
    <text evidence="1">Belongs to the glycosyltransferase 2 family.</text>
</comment>
<dbReference type="EMBL" id="BMZH01000006">
    <property type="protein sequence ID" value="GHA94733.1"/>
    <property type="molecule type" value="Genomic_DNA"/>
</dbReference>
<dbReference type="Pfam" id="PF13641">
    <property type="entry name" value="Glyco_tranf_2_3"/>
    <property type="match status" value="1"/>
</dbReference>